<protein>
    <submittedName>
        <fullName evidence="10">Digestive cysteine proteinase 1</fullName>
    </submittedName>
</protein>
<reference evidence="10" key="1">
    <citation type="submission" date="2016-11" db="EMBL/GenBank/DDBJ databases">
        <title>Venom-gland transcriptomics and venom proteomics of the black-back scorpion (Hadrurus spadix) reveal detectability challenges and an unexplored realm of animal toxin diversity.</title>
        <authorList>
            <person name="Rokyta D.R."/>
            <person name="Ward M.J."/>
        </authorList>
    </citation>
    <scope>NUCLEOTIDE SEQUENCE</scope>
    <source>
        <tissue evidence="10">Venom gland</tissue>
    </source>
</reference>
<feature type="chain" id="PRO_5018789701" evidence="7">
    <location>
        <begin position="19"/>
        <end position="557"/>
    </location>
</feature>
<evidence type="ECO:0000256" key="1">
    <source>
        <dbReference type="ARBA" id="ARBA00008455"/>
    </source>
</evidence>
<dbReference type="Gene3D" id="3.90.70.10">
    <property type="entry name" value="Cysteine proteinases"/>
    <property type="match status" value="1"/>
</dbReference>
<dbReference type="EMBL" id="GFAH01000182">
    <property type="protein sequence ID" value="JAV48207.1"/>
    <property type="molecule type" value="Transcribed_RNA"/>
</dbReference>
<evidence type="ECO:0000313" key="10">
    <source>
        <dbReference type="EMBL" id="JAV48207.1"/>
    </source>
</evidence>
<keyword evidence="7" id="KW-0732">Signal</keyword>
<evidence type="ECO:0000256" key="7">
    <source>
        <dbReference type="SAM" id="SignalP"/>
    </source>
</evidence>
<accession>A0A1W7RAQ0</accession>
<dbReference type="AlphaFoldDB" id="A0A1W7RAQ0"/>
<evidence type="ECO:0000259" key="8">
    <source>
        <dbReference type="SMART" id="SM00645"/>
    </source>
</evidence>
<dbReference type="SMART" id="SM00645">
    <property type="entry name" value="Pept_C1"/>
    <property type="match status" value="1"/>
</dbReference>
<organism evidence="10">
    <name type="scientific">Hadrurus spadix</name>
    <dbReference type="NCBI Taxonomy" id="141984"/>
    <lineage>
        <taxon>Eukaryota</taxon>
        <taxon>Metazoa</taxon>
        <taxon>Ecdysozoa</taxon>
        <taxon>Arthropoda</taxon>
        <taxon>Chelicerata</taxon>
        <taxon>Arachnida</taxon>
        <taxon>Scorpiones</taxon>
        <taxon>Iurida</taxon>
        <taxon>Iuroidea</taxon>
        <taxon>Hadrurus</taxon>
    </lineage>
</organism>
<dbReference type="InterPro" id="IPR025661">
    <property type="entry name" value="Pept_asp_AS"/>
</dbReference>
<evidence type="ECO:0000256" key="3">
    <source>
        <dbReference type="ARBA" id="ARBA00022801"/>
    </source>
</evidence>
<keyword evidence="3" id="KW-0378">Hydrolase</keyword>
<dbReference type="PROSITE" id="PS00639">
    <property type="entry name" value="THIOL_PROTEASE_HIS"/>
    <property type="match status" value="1"/>
</dbReference>
<dbReference type="PRINTS" id="PR00705">
    <property type="entry name" value="PAPAIN"/>
</dbReference>
<comment type="similarity">
    <text evidence="1">Belongs to the peptidase C1 family.</text>
</comment>
<feature type="domain" description="Cathepsin propeptide inhibitor" evidence="9">
    <location>
        <begin position="251"/>
        <end position="307"/>
    </location>
</feature>
<keyword evidence="5" id="KW-0865">Zymogen</keyword>
<dbReference type="InterPro" id="IPR000169">
    <property type="entry name" value="Pept_cys_AS"/>
</dbReference>
<evidence type="ECO:0000259" key="9">
    <source>
        <dbReference type="SMART" id="SM00848"/>
    </source>
</evidence>
<name>A0A1W7RAQ0_9SCOR</name>
<dbReference type="Pfam" id="PF00112">
    <property type="entry name" value="Peptidase_C1"/>
    <property type="match status" value="1"/>
</dbReference>
<dbReference type="InterPro" id="IPR039417">
    <property type="entry name" value="Peptidase_C1A_papain-like"/>
</dbReference>
<dbReference type="PANTHER" id="PTHR12411">
    <property type="entry name" value="CYSTEINE PROTEASE FAMILY C1-RELATED"/>
    <property type="match status" value="1"/>
</dbReference>
<dbReference type="SUPFAM" id="SSF54001">
    <property type="entry name" value="Cysteine proteinases"/>
    <property type="match status" value="1"/>
</dbReference>
<proteinExistence type="inferred from homology"/>
<dbReference type="GO" id="GO:0008234">
    <property type="term" value="F:cysteine-type peptidase activity"/>
    <property type="evidence" value="ECO:0007669"/>
    <property type="project" value="UniProtKB-KW"/>
</dbReference>
<dbReference type="PROSITE" id="PS00139">
    <property type="entry name" value="THIOL_PROTEASE_CYS"/>
    <property type="match status" value="1"/>
</dbReference>
<dbReference type="InterPro" id="IPR013128">
    <property type="entry name" value="Peptidase_C1A"/>
</dbReference>
<dbReference type="InterPro" id="IPR013201">
    <property type="entry name" value="Prot_inhib_I29"/>
</dbReference>
<evidence type="ECO:0000256" key="4">
    <source>
        <dbReference type="ARBA" id="ARBA00022807"/>
    </source>
</evidence>
<evidence type="ECO:0000256" key="5">
    <source>
        <dbReference type="ARBA" id="ARBA00023145"/>
    </source>
</evidence>
<keyword evidence="2" id="KW-0645">Protease</keyword>
<dbReference type="Pfam" id="PF08246">
    <property type="entry name" value="Inhibitor_I29"/>
    <property type="match status" value="1"/>
</dbReference>
<dbReference type="InterPro" id="IPR038765">
    <property type="entry name" value="Papain-like_cys_pep_sf"/>
</dbReference>
<dbReference type="CDD" id="cd02248">
    <property type="entry name" value="Peptidase_C1A"/>
    <property type="match status" value="1"/>
</dbReference>
<evidence type="ECO:0000256" key="6">
    <source>
        <dbReference type="ARBA" id="ARBA00023157"/>
    </source>
</evidence>
<feature type="domain" description="Peptidase C1A papain C-terminal" evidence="8">
    <location>
        <begin position="334"/>
        <end position="551"/>
    </location>
</feature>
<dbReference type="PROSITE" id="PS00640">
    <property type="entry name" value="THIOL_PROTEASE_ASN"/>
    <property type="match status" value="1"/>
</dbReference>
<feature type="signal peptide" evidence="7">
    <location>
        <begin position="1"/>
        <end position="18"/>
    </location>
</feature>
<dbReference type="InterPro" id="IPR000668">
    <property type="entry name" value="Peptidase_C1A_C"/>
</dbReference>
<dbReference type="FunFam" id="3.90.70.10:FF:000087">
    <property type="entry name" value="Counting factor associated protein D"/>
    <property type="match status" value="1"/>
</dbReference>
<evidence type="ECO:0000256" key="2">
    <source>
        <dbReference type="ARBA" id="ARBA00022670"/>
    </source>
</evidence>
<dbReference type="SMART" id="SM00848">
    <property type="entry name" value="Inhibitor_I29"/>
    <property type="match status" value="1"/>
</dbReference>
<keyword evidence="4" id="KW-0788">Thiol protease</keyword>
<dbReference type="GO" id="GO:0006508">
    <property type="term" value="P:proteolysis"/>
    <property type="evidence" value="ECO:0007669"/>
    <property type="project" value="UniProtKB-KW"/>
</dbReference>
<sequence>MARIILSVSLLFLSVCCSELSGNAMPPRAPPVFANSYFTMGILLIPYAEIKEPFAAYYDKNNGKSRVDYYGGLVKTFQLADEGEYGTSYKIAYMPDDDGIPRITCFQVNGTKKSAVSIQGLLPDISAFKFVTQEFCPVQEIYNDKNCERWEYDVTFGSKVNKYTLWLIREESGVIPVRYRMKGFDSLLGSHYDKYDILYKGYSAQQIDPKNFEVGNLTCRSFPGPGVESITLNNPIREYINGEDIHTQNAFDDFKHYHNKSYVDEKEHTKRLNIFRQNYRYINSMNRAGLSYNLAVNHFADFTEQEMWKIRGRLPSGEYNGGEAFHKEFYDLNIPDSLDWRLYGAVTPVKDQAVCGSCWSFGTTGTIEGAYFLKTKKLVCLSQQQLIDCSWKYQNNGCDGGEDYRAYRYIMATGGLATEDDYGPYIGEDGICHERNVSKTVNLKGYVNVTSGDLTALKLALAYHGPISVGIDASHKSLSFYANGVYYEPACGSTDEDLDHSVLAVGYGTLNGEDYWLVKNSWSTYWGNDGYFLLSQKNNNCGILTEPTFVLLSDDTS</sequence>
<keyword evidence="6" id="KW-1015">Disulfide bond</keyword>
<dbReference type="InterPro" id="IPR025660">
    <property type="entry name" value="Pept_his_AS"/>
</dbReference>